<evidence type="ECO:0000256" key="4">
    <source>
        <dbReference type="ARBA" id="ARBA00025742"/>
    </source>
</evidence>
<feature type="domain" description="Calcineurin-like phosphoesterase" evidence="5">
    <location>
        <begin position="8"/>
        <end position="205"/>
    </location>
</feature>
<keyword evidence="2" id="KW-0378">Hydrolase</keyword>
<dbReference type="CDD" id="cd07402">
    <property type="entry name" value="MPP_GpdQ"/>
    <property type="match status" value="1"/>
</dbReference>
<gene>
    <name evidence="6" type="ORF">DN412_30005</name>
</gene>
<dbReference type="InterPro" id="IPR042283">
    <property type="entry name" value="GpdQ_catalytic"/>
</dbReference>
<dbReference type="PANTHER" id="PTHR42988">
    <property type="entry name" value="PHOSPHOHYDROLASE"/>
    <property type="match status" value="1"/>
</dbReference>
<dbReference type="Gene3D" id="3.60.21.40">
    <property type="entry name" value="GpdQ, catalytic alpha/beta sandwich domain"/>
    <property type="match status" value="1"/>
</dbReference>
<comment type="similarity">
    <text evidence="4">Belongs to the cyclic nucleotide phosphodiesterase class-III family.</text>
</comment>
<organism evidence="6 7">
    <name type="scientific">Cupriavidus lacunae</name>
    <dbReference type="NCBI Taxonomy" id="2666307"/>
    <lineage>
        <taxon>Bacteria</taxon>
        <taxon>Pseudomonadati</taxon>
        <taxon>Pseudomonadota</taxon>
        <taxon>Betaproteobacteria</taxon>
        <taxon>Burkholderiales</taxon>
        <taxon>Burkholderiaceae</taxon>
        <taxon>Cupriavidus</taxon>
    </lineage>
</organism>
<evidence type="ECO:0000313" key="6">
    <source>
        <dbReference type="EMBL" id="RDK06724.1"/>
    </source>
</evidence>
<dbReference type="InterPro" id="IPR029052">
    <property type="entry name" value="Metallo-depent_PP-like"/>
</dbReference>
<keyword evidence="3" id="KW-0408">Iron</keyword>
<dbReference type="AlphaFoldDB" id="A0A370NM91"/>
<sequence length="281" mass="30490">MNTAPYLVAHITDLHIKAGGKLSYRLVDTAGALHRCIDTLLAAPQQPDTVIVTGDLVDFGADSEYQFLRQILQRLPMPVRLLPGNHDSRGALRRVFADHDYLFATGSGEDPVHYSIDAGPLRLVAFDCTVPGQPGGRVDPAALPWLEAALSAEPARPTLLLLHHPPFFTGIGHMDEQGLANADALEAIVRGHPQVERVLCGHLHRHITRRFGGTVAITAPGPAHQVALDLDPQAPSRFRMEPPGYLLHWWHPAHGLVTHAAAIGDYGAAHPFFDAQGKLID</sequence>
<dbReference type="PANTHER" id="PTHR42988:SF2">
    <property type="entry name" value="CYCLIC NUCLEOTIDE PHOSPHODIESTERASE CBUA0032-RELATED"/>
    <property type="match status" value="1"/>
</dbReference>
<dbReference type="SUPFAM" id="SSF56300">
    <property type="entry name" value="Metallo-dependent phosphatases"/>
    <property type="match status" value="1"/>
</dbReference>
<dbReference type="GO" id="GO:0004112">
    <property type="term" value="F:cyclic-nucleotide phosphodiesterase activity"/>
    <property type="evidence" value="ECO:0007669"/>
    <property type="project" value="InterPro"/>
</dbReference>
<keyword evidence="1" id="KW-0479">Metal-binding</keyword>
<dbReference type="Gene3D" id="3.30.750.180">
    <property type="entry name" value="GpdQ, beta-strand dimerisation domain"/>
    <property type="match status" value="1"/>
</dbReference>
<dbReference type="Proteomes" id="UP000255165">
    <property type="component" value="Unassembled WGS sequence"/>
</dbReference>
<protein>
    <submittedName>
        <fullName evidence="6">Phosphodiesterase</fullName>
    </submittedName>
</protein>
<dbReference type="InterPro" id="IPR050884">
    <property type="entry name" value="CNP_phosphodiesterase-III"/>
</dbReference>
<dbReference type="InterPro" id="IPR026575">
    <property type="entry name" value="GpdQ/CpdA-like"/>
</dbReference>
<dbReference type="InterPro" id="IPR042281">
    <property type="entry name" value="GpdQ_beta-strand"/>
</dbReference>
<keyword evidence="7" id="KW-1185">Reference proteome</keyword>
<dbReference type="Pfam" id="PF00149">
    <property type="entry name" value="Metallophos"/>
    <property type="match status" value="1"/>
</dbReference>
<evidence type="ECO:0000256" key="2">
    <source>
        <dbReference type="ARBA" id="ARBA00022801"/>
    </source>
</evidence>
<dbReference type="GO" id="GO:0046872">
    <property type="term" value="F:metal ion binding"/>
    <property type="evidence" value="ECO:0007669"/>
    <property type="project" value="UniProtKB-KW"/>
</dbReference>
<name>A0A370NM91_9BURK</name>
<evidence type="ECO:0000313" key="7">
    <source>
        <dbReference type="Proteomes" id="UP000255165"/>
    </source>
</evidence>
<comment type="caution">
    <text evidence="6">The sequence shown here is derived from an EMBL/GenBank/DDBJ whole genome shotgun (WGS) entry which is preliminary data.</text>
</comment>
<evidence type="ECO:0000259" key="5">
    <source>
        <dbReference type="Pfam" id="PF00149"/>
    </source>
</evidence>
<proteinExistence type="inferred from homology"/>
<dbReference type="EMBL" id="QKWJ01000056">
    <property type="protein sequence ID" value="RDK06724.1"/>
    <property type="molecule type" value="Genomic_DNA"/>
</dbReference>
<evidence type="ECO:0000256" key="3">
    <source>
        <dbReference type="ARBA" id="ARBA00023004"/>
    </source>
</evidence>
<accession>A0A370NM91</accession>
<dbReference type="RefSeq" id="WP_115214896.1">
    <property type="nucleotide sequence ID" value="NZ_QKWJ01000056.1"/>
</dbReference>
<dbReference type="InterPro" id="IPR004843">
    <property type="entry name" value="Calcineurin-like_PHP"/>
</dbReference>
<evidence type="ECO:0000256" key="1">
    <source>
        <dbReference type="ARBA" id="ARBA00022723"/>
    </source>
</evidence>
<reference evidence="7" key="1">
    <citation type="submission" date="2018-06" db="EMBL/GenBank/DDBJ databases">
        <authorList>
            <person name="Feng T."/>
            <person name="Jeon C.O."/>
        </authorList>
    </citation>
    <scope>NUCLEOTIDE SEQUENCE [LARGE SCALE GENOMIC DNA]</scope>
    <source>
        <strain evidence="7">S23</strain>
    </source>
</reference>